<organism evidence="1 2">
    <name type="scientific">Pedobacter psychroterrae</name>
    <dbReference type="NCBI Taxonomy" id="2530453"/>
    <lineage>
        <taxon>Bacteria</taxon>
        <taxon>Pseudomonadati</taxon>
        <taxon>Bacteroidota</taxon>
        <taxon>Sphingobacteriia</taxon>
        <taxon>Sphingobacteriales</taxon>
        <taxon>Sphingobacteriaceae</taxon>
        <taxon>Pedobacter</taxon>
    </lineage>
</organism>
<dbReference type="PANTHER" id="PTHR38733:SF1">
    <property type="entry name" value="TYPE IV METHYL-DIRECTED RESTRICTION ENZYME ECOKMCRBC"/>
    <property type="match status" value="1"/>
</dbReference>
<dbReference type="OrthoDB" id="828100at2"/>
<evidence type="ECO:0000313" key="1">
    <source>
        <dbReference type="EMBL" id="TCC99978.1"/>
    </source>
</evidence>
<keyword evidence="2" id="KW-1185">Reference proteome</keyword>
<dbReference type="AlphaFoldDB" id="A0A4R0NIC7"/>
<proteinExistence type="predicted"/>
<keyword evidence="1" id="KW-0378">Hydrolase</keyword>
<dbReference type="Proteomes" id="UP000293347">
    <property type="component" value="Unassembled WGS sequence"/>
</dbReference>
<accession>A0A4R0NIC7</accession>
<protein>
    <submittedName>
        <fullName evidence="1">Restriction endonuclease</fullName>
    </submittedName>
</protein>
<dbReference type="Pfam" id="PF10117">
    <property type="entry name" value="McrBC"/>
    <property type="match status" value="1"/>
</dbReference>
<keyword evidence="1" id="KW-0255">Endonuclease</keyword>
<dbReference type="RefSeq" id="WP_131597313.1">
    <property type="nucleotide sequence ID" value="NZ_SJSL01000005.1"/>
</dbReference>
<evidence type="ECO:0000313" key="2">
    <source>
        <dbReference type="Proteomes" id="UP000293347"/>
    </source>
</evidence>
<gene>
    <name evidence="1" type="ORF">EZ437_17210</name>
</gene>
<comment type="caution">
    <text evidence="1">The sequence shown here is derived from an EMBL/GenBank/DDBJ whole genome shotgun (WGS) entry which is preliminary data.</text>
</comment>
<dbReference type="GO" id="GO:0004519">
    <property type="term" value="F:endonuclease activity"/>
    <property type="evidence" value="ECO:0007669"/>
    <property type="project" value="UniProtKB-KW"/>
</dbReference>
<dbReference type="InterPro" id="IPR019292">
    <property type="entry name" value="McrC"/>
</dbReference>
<reference evidence="1 2" key="1">
    <citation type="submission" date="2019-02" db="EMBL/GenBank/DDBJ databases">
        <title>Pedobacter sp. RP-1-14 sp. nov., isolated from Arctic soil.</title>
        <authorList>
            <person name="Dahal R.H."/>
        </authorList>
    </citation>
    <scope>NUCLEOTIDE SEQUENCE [LARGE SCALE GENOMIC DNA]</scope>
    <source>
        <strain evidence="1 2">RP-1-14</strain>
    </source>
</reference>
<dbReference type="EMBL" id="SJSL01000005">
    <property type="protein sequence ID" value="TCC99978.1"/>
    <property type="molecule type" value="Genomic_DNA"/>
</dbReference>
<dbReference type="PANTHER" id="PTHR38733">
    <property type="entry name" value="PROTEIN MCRC"/>
    <property type="match status" value="1"/>
</dbReference>
<name>A0A4R0NIC7_9SPHI</name>
<keyword evidence="1" id="KW-0540">Nuclease</keyword>
<sequence>MEIEISEHKEVDLLEKIGSGHINLDQLILVPAKKFPTIKETKPTYFISEKQNSYFLKADYYIGVDWIIQGKHFVLVKPKLNKEVLERFDAELKKWEEQPLCSENESELDSSVEKDNSKQLNYLKLLMDAFQHPVIVSNTNNLVLIDWDAEQIVIKQEDDALTPFLVVQFLNLLKHIVRKGLKKSYYKVKENLDNRIKGKILVGANIKQNILKNRLTKTYCEYQEFGVNHQENRFLKNVLYYCSNYVHQNAGLFAGNQKDLEQLINYCKPAFELVNDKMDIATLKNSKNNPFFKEYKDAIKIGQYILKRFAYNISNTAKSQKIKTPPFWIDMPKLFELYVYHHLLSAFSESEIKFQFSTYGNALDFLITKEGSEMVVDAKYKMHYRSSQIHGDIRQVAGYARLNKVYETLEKTKTPKDIIDCLIIYPTDEVLTDDYKFECVLNDSTKINAYHKVFKIGIPMPYIK</sequence>